<sequence length="28" mass="3433">MVYWHHLCIHLIHIHNPYLHGRTPTNQT</sequence>
<protein>
    <submittedName>
        <fullName evidence="1">Uncharacterized protein</fullName>
    </submittedName>
</protein>
<reference evidence="1" key="2">
    <citation type="journal article" date="2015" name="Data Brief">
        <title>Shoot transcriptome of the giant reed, Arundo donax.</title>
        <authorList>
            <person name="Barrero R.A."/>
            <person name="Guerrero F.D."/>
            <person name="Moolhuijzen P."/>
            <person name="Goolsby J.A."/>
            <person name="Tidwell J."/>
            <person name="Bellgard S.E."/>
            <person name="Bellgard M.I."/>
        </authorList>
    </citation>
    <scope>NUCLEOTIDE SEQUENCE</scope>
    <source>
        <tissue evidence="1">Shoot tissue taken approximately 20 cm above the soil surface</tissue>
    </source>
</reference>
<organism evidence="1">
    <name type="scientific">Arundo donax</name>
    <name type="common">Giant reed</name>
    <name type="synonym">Donax arundinaceus</name>
    <dbReference type="NCBI Taxonomy" id="35708"/>
    <lineage>
        <taxon>Eukaryota</taxon>
        <taxon>Viridiplantae</taxon>
        <taxon>Streptophyta</taxon>
        <taxon>Embryophyta</taxon>
        <taxon>Tracheophyta</taxon>
        <taxon>Spermatophyta</taxon>
        <taxon>Magnoliopsida</taxon>
        <taxon>Liliopsida</taxon>
        <taxon>Poales</taxon>
        <taxon>Poaceae</taxon>
        <taxon>PACMAD clade</taxon>
        <taxon>Arundinoideae</taxon>
        <taxon>Arundineae</taxon>
        <taxon>Arundo</taxon>
    </lineage>
</organism>
<evidence type="ECO:0000313" key="1">
    <source>
        <dbReference type="EMBL" id="JAE32105.1"/>
    </source>
</evidence>
<proteinExistence type="predicted"/>
<name>A0A0A9H4L3_ARUDO</name>
<accession>A0A0A9H4L3</accession>
<reference evidence="1" key="1">
    <citation type="submission" date="2014-09" db="EMBL/GenBank/DDBJ databases">
        <authorList>
            <person name="Magalhaes I.L.F."/>
            <person name="Oliveira U."/>
            <person name="Santos F.R."/>
            <person name="Vidigal T.H.D.A."/>
            <person name="Brescovit A.D."/>
            <person name="Santos A.J."/>
        </authorList>
    </citation>
    <scope>NUCLEOTIDE SEQUENCE</scope>
    <source>
        <tissue evidence="1">Shoot tissue taken approximately 20 cm above the soil surface</tissue>
    </source>
</reference>
<dbReference type="AlphaFoldDB" id="A0A0A9H4L3"/>
<dbReference type="EMBL" id="GBRH01165791">
    <property type="protein sequence ID" value="JAE32105.1"/>
    <property type="molecule type" value="Transcribed_RNA"/>
</dbReference>